<protein>
    <submittedName>
        <fullName evidence="2">Uncharacterized protein</fullName>
    </submittedName>
</protein>
<organism evidence="2 3">
    <name type="scientific">Caerostris extrusa</name>
    <name type="common">Bark spider</name>
    <name type="synonym">Caerostris bankana</name>
    <dbReference type="NCBI Taxonomy" id="172846"/>
    <lineage>
        <taxon>Eukaryota</taxon>
        <taxon>Metazoa</taxon>
        <taxon>Ecdysozoa</taxon>
        <taxon>Arthropoda</taxon>
        <taxon>Chelicerata</taxon>
        <taxon>Arachnida</taxon>
        <taxon>Araneae</taxon>
        <taxon>Araneomorphae</taxon>
        <taxon>Entelegynae</taxon>
        <taxon>Araneoidea</taxon>
        <taxon>Araneidae</taxon>
        <taxon>Caerostris</taxon>
    </lineage>
</organism>
<sequence>MTFSSGAYTDRQLRIRQDEFKALKALEARISSRTRFRNGFTEHRFDFQQLASQLTPGSFPGGAPVRRLSGQVGDVQRHHPLASIVTSRCIIISWVVFVALSHFYGYLLVSHIFFLLLLQFRSACSFRFSLSLSLVLFDSLHHSVFLPFILLFCSTIIRASCSKAFPNPDSTTSSSLLKH</sequence>
<gene>
    <name evidence="2" type="ORF">CEXT_750221</name>
</gene>
<comment type="caution">
    <text evidence="2">The sequence shown here is derived from an EMBL/GenBank/DDBJ whole genome shotgun (WGS) entry which is preliminary data.</text>
</comment>
<evidence type="ECO:0000256" key="1">
    <source>
        <dbReference type="SAM" id="Phobius"/>
    </source>
</evidence>
<dbReference type="Proteomes" id="UP001054945">
    <property type="component" value="Unassembled WGS sequence"/>
</dbReference>
<proteinExistence type="predicted"/>
<dbReference type="EMBL" id="BPLR01003747">
    <property type="protein sequence ID" value="GIX88294.1"/>
    <property type="molecule type" value="Genomic_DNA"/>
</dbReference>
<keyword evidence="3" id="KW-1185">Reference proteome</keyword>
<keyword evidence="1" id="KW-0812">Transmembrane</keyword>
<evidence type="ECO:0000313" key="3">
    <source>
        <dbReference type="Proteomes" id="UP001054945"/>
    </source>
</evidence>
<evidence type="ECO:0000313" key="2">
    <source>
        <dbReference type="EMBL" id="GIX88294.1"/>
    </source>
</evidence>
<feature type="transmembrane region" description="Helical" evidence="1">
    <location>
        <begin position="130"/>
        <end position="152"/>
    </location>
</feature>
<dbReference type="AlphaFoldDB" id="A0AAV4NV40"/>
<keyword evidence="1" id="KW-0472">Membrane</keyword>
<reference evidence="2 3" key="1">
    <citation type="submission" date="2021-06" db="EMBL/GenBank/DDBJ databases">
        <title>Caerostris extrusa draft genome.</title>
        <authorList>
            <person name="Kono N."/>
            <person name="Arakawa K."/>
        </authorList>
    </citation>
    <scope>NUCLEOTIDE SEQUENCE [LARGE SCALE GENOMIC DNA]</scope>
</reference>
<name>A0AAV4NV40_CAEEX</name>
<accession>A0AAV4NV40</accession>
<keyword evidence="1" id="KW-1133">Transmembrane helix</keyword>
<feature type="transmembrane region" description="Helical" evidence="1">
    <location>
        <begin position="91"/>
        <end position="118"/>
    </location>
</feature>